<evidence type="ECO:0000256" key="7">
    <source>
        <dbReference type="ARBA" id="ARBA00023065"/>
    </source>
</evidence>
<evidence type="ECO:0000256" key="3">
    <source>
        <dbReference type="ARBA" id="ARBA00022452"/>
    </source>
</evidence>
<dbReference type="Pfam" id="PF07715">
    <property type="entry name" value="Plug"/>
    <property type="match status" value="1"/>
</dbReference>
<evidence type="ECO:0000256" key="11">
    <source>
        <dbReference type="PROSITE-ProRule" id="PRU01360"/>
    </source>
</evidence>
<evidence type="ECO:0000256" key="10">
    <source>
        <dbReference type="ARBA" id="ARBA00023237"/>
    </source>
</evidence>
<keyword evidence="6" id="KW-0408">Iron</keyword>
<keyword evidence="10 11" id="KW-0998">Cell outer membrane</keyword>
<evidence type="ECO:0000256" key="8">
    <source>
        <dbReference type="ARBA" id="ARBA00023077"/>
    </source>
</evidence>
<evidence type="ECO:0000256" key="1">
    <source>
        <dbReference type="ARBA" id="ARBA00004571"/>
    </source>
</evidence>
<keyword evidence="8 12" id="KW-0798">TonB box</keyword>
<keyword evidence="9 11" id="KW-0472">Membrane</keyword>
<dbReference type="GO" id="GO:0009279">
    <property type="term" value="C:cell outer membrane"/>
    <property type="evidence" value="ECO:0007669"/>
    <property type="project" value="UniProtKB-SubCell"/>
</dbReference>
<dbReference type="Pfam" id="PF00593">
    <property type="entry name" value="TonB_dep_Rec_b-barrel"/>
    <property type="match status" value="1"/>
</dbReference>
<evidence type="ECO:0000259" key="14">
    <source>
        <dbReference type="Pfam" id="PF00593"/>
    </source>
</evidence>
<organism evidence="16 17">
    <name type="scientific">Colwellia chukchiensis</name>
    <dbReference type="NCBI Taxonomy" id="641665"/>
    <lineage>
        <taxon>Bacteria</taxon>
        <taxon>Pseudomonadati</taxon>
        <taxon>Pseudomonadota</taxon>
        <taxon>Gammaproteobacteria</taxon>
        <taxon>Alteromonadales</taxon>
        <taxon>Colwelliaceae</taxon>
        <taxon>Colwellia</taxon>
    </lineage>
</organism>
<dbReference type="InterPro" id="IPR012910">
    <property type="entry name" value="Plug_dom"/>
</dbReference>
<dbReference type="STRING" id="641665.GCA_002104455_02779"/>
<keyword evidence="3 11" id="KW-1134">Transmembrane beta strand</keyword>
<evidence type="ECO:0000313" key="17">
    <source>
        <dbReference type="Proteomes" id="UP000199297"/>
    </source>
</evidence>
<dbReference type="RefSeq" id="WP_085284305.1">
    <property type="nucleotide sequence ID" value="NZ_FOBI01000003.1"/>
</dbReference>
<keyword evidence="7" id="KW-0406">Ion transport</keyword>
<keyword evidence="2 11" id="KW-0813">Transport</keyword>
<dbReference type="EMBL" id="FOBI01000003">
    <property type="protein sequence ID" value="SEK81569.1"/>
    <property type="molecule type" value="Genomic_DNA"/>
</dbReference>
<keyword evidence="5 11" id="KW-0812">Transmembrane</keyword>
<feature type="domain" description="TonB-dependent receptor-like beta-barrel" evidence="14">
    <location>
        <begin position="264"/>
        <end position="659"/>
    </location>
</feature>
<dbReference type="InterPro" id="IPR039426">
    <property type="entry name" value="TonB-dep_rcpt-like"/>
</dbReference>
<comment type="similarity">
    <text evidence="11 12">Belongs to the TonB-dependent receptor family.</text>
</comment>
<dbReference type="Gene3D" id="2.40.170.20">
    <property type="entry name" value="TonB-dependent receptor, beta-barrel domain"/>
    <property type="match status" value="1"/>
</dbReference>
<feature type="domain" description="TonB-dependent receptor plug" evidence="15">
    <location>
        <begin position="50"/>
        <end position="159"/>
    </location>
</feature>
<evidence type="ECO:0000256" key="5">
    <source>
        <dbReference type="ARBA" id="ARBA00022692"/>
    </source>
</evidence>
<dbReference type="SUPFAM" id="SSF56935">
    <property type="entry name" value="Porins"/>
    <property type="match status" value="1"/>
</dbReference>
<evidence type="ECO:0000259" key="15">
    <source>
        <dbReference type="Pfam" id="PF07715"/>
    </source>
</evidence>
<evidence type="ECO:0000313" key="16">
    <source>
        <dbReference type="EMBL" id="SEK81569.1"/>
    </source>
</evidence>
<proteinExistence type="inferred from homology"/>
<gene>
    <name evidence="16" type="ORF">SAMN05216262_10314</name>
</gene>
<evidence type="ECO:0000256" key="4">
    <source>
        <dbReference type="ARBA" id="ARBA00022496"/>
    </source>
</evidence>
<evidence type="ECO:0000256" key="13">
    <source>
        <dbReference type="SAM" id="SignalP"/>
    </source>
</evidence>
<keyword evidence="13" id="KW-0732">Signal</keyword>
<name>A0A1H7K423_9GAMM</name>
<dbReference type="PANTHER" id="PTHR32552">
    <property type="entry name" value="FERRICHROME IRON RECEPTOR-RELATED"/>
    <property type="match status" value="1"/>
</dbReference>
<dbReference type="Proteomes" id="UP000199297">
    <property type="component" value="Unassembled WGS sequence"/>
</dbReference>
<dbReference type="OrthoDB" id="7051185at2"/>
<sequence>MIRFKKNKIASLTLLAIWPLTTTFTHAFAVEQQAALERIEVTAQRRVQNLQKTPVSITAIGEDELAAKQIGRLDDLSFEVPNLIIAPNTGTSSGAKIFMRGVGEDNSTFTNDPAIGIYVDGVFFARQTGALIDIYDLERIEVLRGPQGTLYGRNTSGGAIKYISKKPRGNNESYLQTILGNMGKLDIKFAGDYAVNEDLAVQIATIKRKRDGYSYNTTTDQKVNDQDVFSARLGALWDIDQMSSLYLNFDIVKDNSTAGYASNILNDTDDNVYTLESSVTGPNKVNQKGVNFTYQRTINERMNLEVIAAHRTLENPWHGDFDGKADVVLENRWFLEQAQDSVEVQLSGHEHKLDWLAGLFIFRERNELRENFDVLPMVLGPSSTNYFKQDTESYAVFTHATYALFDKVNITGGLRYTADKKDISVNQIKPDNSAGFQSADDHSWSNVNFKLGVDYQLNESFMVFLNSASGYKAGGYALLNSGELRTFNQENNITYEIGFKSSWLNNKINLNSTYFFSQYDDLQLSAWDDEGNIVRINAADTEISGLEIEVKAAITSNWQLNATLGTLDSAYKETRSPITTDLSLKQAPDLRWSIGSQFYFELASGEIAWTINANHTSEYFQDVSNSIIGATEAHTLINSRVSYTDNDGEFSISLWGKNLFDQQFTTGSLVVEGLGVGAIYTNLPKSYGVDFTYHF</sequence>
<feature type="signal peptide" evidence="13">
    <location>
        <begin position="1"/>
        <end position="29"/>
    </location>
</feature>
<accession>A0A1H7K423</accession>
<keyword evidence="17" id="KW-1185">Reference proteome</keyword>
<dbReference type="GO" id="GO:0006826">
    <property type="term" value="P:iron ion transport"/>
    <property type="evidence" value="ECO:0007669"/>
    <property type="project" value="UniProtKB-KW"/>
</dbReference>
<evidence type="ECO:0000256" key="12">
    <source>
        <dbReference type="RuleBase" id="RU003357"/>
    </source>
</evidence>
<evidence type="ECO:0000256" key="6">
    <source>
        <dbReference type="ARBA" id="ARBA00023004"/>
    </source>
</evidence>
<dbReference type="PROSITE" id="PS52016">
    <property type="entry name" value="TONB_DEPENDENT_REC_3"/>
    <property type="match status" value="1"/>
</dbReference>
<evidence type="ECO:0000256" key="9">
    <source>
        <dbReference type="ARBA" id="ARBA00023136"/>
    </source>
</evidence>
<reference evidence="17" key="1">
    <citation type="submission" date="2016-10" db="EMBL/GenBank/DDBJ databases">
        <authorList>
            <person name="Varghese N."/>
            <person name="Submissions S."/>
        </authorList>
    </citation>
    <scope>NUCLEOTIDE SEQUENCE [LARGE SCALE GENOMIC DNA]</scope>
    <source>
        <strain evidence="17">CGMCC 1.9127</strain>
    </source>
</reference>
<feature type="chain" id="PRO_5011680002" evidence="13">
    <location>
        <begin position="30"/>
        <end position="695"/>
    </location>
</feature>
<dbReference type="PANTHER" id="PTHR32552:SF81">
    <property type="entry name" value="TONB-DEPENDENT OUTER MEMBRANE RECEPTOR"/>
    <property type="match status" value="1"/>
</dbReference>
<comment type="subcellular location">
    <subcellularLocation>
        <location evidence="1 11">Cell outer membrane</location>
        <topology evidence="1 11">Multi-pass membrane protein</topology>
    </subcellularLocation>
</comment>
<keyword evidence="4" id="KW-0410">Iron transport</keyword>
<evidence type="ECO:0000256" key="2">
    <source>
        <dbReference type="ARBA" id="ARBA00022448"/>
    </source>
</evidence>
<dbReference type="AlphaFoldDB" id="A0A1H7K423"/>
<dbReference type="InterPro" id="IPR036942">
    <property type="entry name" value="Beta-barrel_TonB_sf"/>
</dbReference>
<protein>
    <submittedName>
        <fullName evidence="16">Iron complex outermembrane recepter protein</fullName>
    </submittedName>
</protein>
<dbReference type="InterPro" id="IPR000531">
    <property type="entry name" value="Beta-barrel_TonB"/>
</dbReference>